<dbReference type="InterPro" id="IPR002104">
    <property type="entry name" value="Integrase_catalytic"/>
</dbReference>
<keyword evidence="1" id="KW-0229">DNA integration</keyword>
<dbReference type="InterPro" id="IPR050090">
    <property type="entry name" value="Tyrosine_recombinase_XerCD"/>
</dbReference>
<keyword evidence="3" id="KW-0233">DNA recombination</keyword>
<dbReference type="AlphaFoldDB" id="A0A3B0XTT9"/>
<accession>A0A3B0XTT9</accession>
<reference evidence="7" key="1">
    <citation type="submission" date="2018-06" db="EMBL/GenBank/DDBJ databases">
        <authorList>
            <person name="Zhirakovskaya E."/>
        </authorList>
    </citation>
    <scope>NUCLEOTIDE SEQUENCE</scope>
</reference>
<keyword evidence="2" id="KW-0238">DNA-binding</keyword>
<dbReference type="Pfam" id="PF00589">
    <property type="entry name" value="Phage_integrase"/>
    <property type="match status" value="1"/>
</dbReference>
<gene>
    <name evidence="7" type="ORF">MNBD_GAMMA08-3140</name>
</gene>
<dbReference type="InterPro" id="IPR010998">
    <property type="entry name" value="Integrase_recombinase_N"/>
</dbReference>
<dbReference type="GO" id="GO:0003677">
    <property type="term" value="F:DNA binding"/>
    <property type="evidence" value="ECO:0007669"/>
    <property type="project" value="UniProtKB-KW"/>
</dbReference>
<dbReference type="PANTHER" id="PTHR30349:SF81">
    <property type="entry name" value="TYROSINE RECOMBINASE XERC"/>
    <property type="match status" value="1"/>
</dbReference>
<protein>
    <submittedName>
        <fullName evidence="7">Site-specific tyrosine recombinase XerC</fullName>
    </submittedName>
</protein>
<dbReference type="SUPFAM" id="SSF56349">
    <property type="entry name" value="DNA breaking-rejoining enzymes"/>
    <property type="match status" value="1"/>
</dbReference>
<feature type="domain" description="Tyr recombinase" evidence="5">
    <location>
        <begin position="134"/>
        <end position="319"/>
    </location>
</feature>
<dbReference type="EMBL" id="UOFH01000356">
    <property type="protein sequence ID" value="VAW66717.1"/>
    <property type="molecule type" value="Genomic_DNA"/>
</dbReference>
<evidence type="ECO:0000313" key="7">
    <source>
        <dbReference type="EMBL" id="VAW66717.1"/>
    </source>
</evidence>
<dbReference type="Gene3D" id="1.10.150.130">
    <property type="match status" value="1"/>
</dbReference>
<evidence type="ECO:0000259" key="5">
    <source>
        <dbReference type="PROSITE" id="PS51898"/>
    </source>
</evidence>
<evidence type="ECO:0000256" key="1">
    <source>
        <dbReference type="ARBA" id="ARBA00022908"/>
    </source>
</evidence>
<name>A0A3B0XTT9_9ZZZZ</name>
<dbReference type="GO" id="GO:0015074">
    <property type="term" value="P:DNA integration"/>
    <property type="evidence" value="ECO:0007669"/>
    <property type="project" value="UniProtKB-KW"/>
</dbReference>
<sequence>MKTKIRDKSSIKNNAIHNAYIAITINEGVEKYLEDLSLKNYSEQTIYSYRLRLKVFLRWTDERALVLAGSITEAHMARYRRYLHQYTYAEKRITAATQKGHLLVIKQVFSWLTKHRWIPINPTAEMELPKTPYKLTHRLLTQAEIKRFIEVIDLASETGLRDRSIIETLYSTGIRRAELINLEINDIDIAEGMVLVREGKGKKDRCIPIGERALHWLDRYLTEWRPYRPRANHSNTLYITEKGFKVRDGDIGQKIRDYKALAGINKPGGCHLFRHAMATHMLDNGADIRHIQEMLGHSHLSSTQVYTKVSNQGLKDVHRQTHPAAQLNNDNKEKTDKADVLPVLNPSGVVH</sequence>
<dbReference type="InterPro" id="IPR011010">
    <property type="entry name" value="DNA_brk_join_enz"/>
</dbReference>
<evidence type="ECO:0000256" key="2">
    <source>
        <dbReference type="ARBA" id="ARBA00023125"/>
    </source>
</evidence>
<dbReference type="InterPro" id="IPR004107">
    <property type="entry name" value="Integrase_SAM-like_N"/>
</dbReference>
<feature type="compositionally biased region" description="Basic and acidic residues" evidence="4">
    <location>
        <begin position="330"/>
        <end position="339"/>
    </location>
</feature>
<feature type="domain" description="Core-binding (CB)" evidence="6">
    <location>
        <begin position="23"/>
        <end position="113"/>
    </location>
</feature>
<dbReference type="InterPro" id="IPR044068">
    <property type="entry name" value="CB"/>
</dbReference>
<evidence type="ECO:0000259" key="6">
    <source>
        <dbReference type="PROSITE" id="PS51900"/>
    </source>
</evidence>
<evidence type="ECO:0000256" key="4">
    <source>
        <dbReference type="SAM" id="MobiDB-lite"/>
    </source>
</evidence>
<dbReference type="InterPro" id="IPR013762">
    <property type="entry name" value="Integrase-like_cat_sf"/>
</dbReference>
<dbReference type="Gene3D" id="1.10.443.10">
    <property type="entry name" value="Intergrase catalytic core"/>
    <property type="match status" value="1"/>
</dbReference>
<dbReference type="PANTHER" id="PTHR30349">
    <property type="entry name" value="PHAGE INTEGRASE-RELATED"/>
    <property type="match status" value="1"/>
</dbReference>
<dbReference type="Pfam" id="PF13495">
    <property type="entry name" value="Phage_int_SAM_4"/>
    <property type="match status" value="1"/>
</dbReference>
<dbReference type="PROSITE" id="PS51898">
    <property type="entry name" value="TYR_RECOMBINASE"/>
    <property type="match status" value="1"/>
</dbReference>
<dbReference type="GO" id="GO:0006310">
    <property type="term" value="P:DNA recombination"/>
    <property type="evidence" value="ECO:0007669"/>
    <property type="project" value="UniProtKB-KW"/>
</dbReference>
<organism evidence="7">
    <name type="scientific">hydrothermal vent metagenome</name>
    <dbReference type="NCBI Taxonomy" id="652676"/>
    <lineage>
        <taxon>unclassified sequences</taxon>
        <taxon>metagenomes</taxon>
        <taxon>ecological metagenomes</taxon>
    </lineage>
</organism>
<evidence type="ECO:0000256" key="3">
    <source>
        <dbReference type="ARBA" id="ARBA00023172"/>
    </source>
</evidence>
<proteinExistence type="predicted"/>
<dbReference type="PROSITE" id="PS51900">
    <property type="entry name" value="CB"/>
    <property type="match status" value="1"/>
</dbReference>
<feature type="region of interest" description="Disordered" evidence="4">
    <location>
        <begin position="323"/>
        <end position="351"/>
    </location>
</feature>